<evidence type="ECO:0000259" key="2">
    <source>
        <dbReference type="PROSITE" id="PS51207"/>
    </source>
</evidence>
<feature type="compositionally biased region" description="Polar residues" evidence="1">
    <location>
        <begin position="433"/>
        <end position="443"/>
    </location>
</feature>
<dbReference type="CDD" id="cd06093">
    <property type="entry name" value="PX_domain"/>
    <property type="match status" value="1"/>
</dbReference>
<feature type="compositionally biased region" description="Polar residues" evidence="1">
    <location>
        <begin position="404"/>
        <end position="421"/>
    </location>
</feature>
<feature type="region of interest" description="Disordered" evidence="1">
    <location>
        <begin position="91"/>
        <end position="116"/>
    </location>
</feature>
<feature type="compositionally biased region" description="Polar residues" evidence="1">
    <location>
        <begin position="354"/>
        <end position="365"/>
    </location>
</feature>
<feature type="region of interest" description="Disordered" evidence="1">
    <location>
        <begin position="457"/>
        <end position="483"/>
    </location>
</feature>
<feature type="compositionally biased region" description="Polar residues" evidence="1">
    <location>
        <begin position="825"/>
        <end position="844"/>
    </location>
</feature>
<dbReference type="OrthoDB" id="120967at2759"/>
<sequence>MSSSNIPKNDDNKENDHKNEEEEKQRVNAVQKSRPQNSPILSSSALFTTLSVVLPVVVARSGWSNLIFVPVCSAVLLLNPWVRTFLELKPVDDDDEEDDDDDVADTSDGPKKEMYSPFDPARIVRQLNGSSLESKSNKKKESSSKEKLATKAPLDRSGAYAALRRMPAKLRTPISDLEELIVRDCVLGWYNYHSFGDSSFPNEVRYSIDHTIGSIFHATESMKSADVLAELSLAAASVLLVTLRYRRLHPNRAPIFANDETRIQALREALDRVFVRHARLEDGKCDILRMLLREIICKQIWNAICGIGEPDFINQQIVAWGERNAVKETLPSENGYTARDGGQVVPTAAARSSPKPSLETQQSFAGSRKAVPAFSPPLPQTTNQAPQTPAASRSKPTTLAGEPLTTQPKAMTMPSPLSKSGMTPSMMSPTPMQSASRAKITSPTPREVNDYQANLSSLHSGDVTSQPQEGKGKSALPQPSEVSEASLNAWDNVMPMNLPPKAHEGMSLPDSIRDSIKTSEESSTAESSKGYSIPETPEKRKNNAGLSVQTQGDGNRPLGSASTSRSIQSPTVMSAVSPTGDTSSMSVRPPSRAPSAASGGIPPAPELFDVLSNKSDSNAFTPLRDAFENFLERGGVASRSLFFSPPSAATVAPGEGEALLKLHVGLSALARLVPADSNVENDEIFREDAYGILSKAYHNLSDVDDGVAGRALREALVGALNQIQESEELTLRQILRPVETSLWNRLTGLYEYFWKETCTRPSGGTAAGRSGSTAHSGSNTPSRSSFASEQRPNVKRLSREVQGTSDLTRTPSMDLAYEPRRKQPHGSSSTDSNVFTGPSLSPTKSLAPLPEGRNPPRPASSPPMKAPTSRAPQIVEQTSQNGAGSKASTASTAMPPPPLPPQKRDGLQRPAPRRPSQSTLEITVTDVSPNAERPNSNVDLRSFEVMIAVEGLVSQSGGFVLLRNWRDFQQLREELNRSTSLPPLANPPPEGRGKGSAILTREIEAFLQNLLTSPVHMTSEAVQYFVDKGRAGESGETDNSDRIGALMESLQLSKGLNLGRNFASGMVNTIQKGTRTAVGLAPSVPGLGDAQSDASPVPSRSDTFEGVAGPELAHLPIGARPSQGAGHEKVARQGLGIRGNDWPRSEQVSRDAPHTHRRVRSSDLASGKDQQQSPVLNRSPTSPEHFPSTASIPTSGPASELSQADLDNLLSCIFAIADEAFNLSGGWTFRRGMLRVFEQIVRTQYWSSILGVFNNMVHSLSHEQVGNWCKDAKVKFWPDEPSSKAAMAAAAAAAQANASAAQQASSKSQPTAGEGEGFGDAVVEAALDATQAVTEEAAEKTGSGPGTNANAVPPKRTVAQMAATHARAQQILLSHVPSSSAFFFGPGGRQSCERAVICVHEEITQPTTSLDLVLTVVLKLCDIAAR</sequence>
<feature type="compositionally biased region" description="Acidic residues" evidence="1">
    <location>
        <begin position="92"/>
        <end position="105"/>
    </location>
</feature>
<feature type="compositionally biased region" description="Polar residues" evidence="1">
    <location>
        <begin position="1092"/>
        <end position="1101"/>
    </location>
</feature>
<organism evidence="3 4">
    <name type="scientific">Meira miltonrushii</name>
    <dbReference type="NCBI Taxonomy" id="1280837"/>
    <lineage>
        <taxon>Eukaryota</taxon>
        <taxon>Fungi</taxon>
        <taxon>Dikarya</taxon>
        <taxon>Basidiomycota</taxon>
        <taxon>Ustilaginomycotina</taxon>
        <taxon>Exobasidiomycetes</taxon>
        <taxon>Exobasidiales</taxon>
        <taxon>Brachybasidiaceae</taxon>
        <taxon>Meira</taxon>
    </lineage>
</organism>
<dbReference type="GO" id="GO:0035091">
    <property type="term" value="F:phosphatidylinositol binding"/>
    <property type="evidence" value="ECO:0007669"/>
    <property type="project" value="InterPro"/>
</dbReference>
<feature type="compositionally biased region" description="Low complexity" evidence="1">
    <location>
        <begin position="762"/>
        <end position="778"/>
    </location>
</feature>
<feature type="compositionally biased region" description="Polar residues" evidence="1">
    <location>
        <begin position="779"/>
        <end position="791"/>
    </location>
</feature>
<feature type="compositionally biased region" description="Basic and acidic residues" evidence="1">
    <location>
        <begin position="135"/>
        <end position="149"/>
    </location>
</feature>
<dbReference type="PANTHER" id="PTHR22775">
    <property type="entry name" value="SORTING NEXIN"/>
    <property type="match status" value="1"/>
</dbReference>
<dbReference type="InParanoid" id="A0A316VAC7"/>
<feature type="region of interest" description="Disordered" evidence="1">
    <location>
        <begin position="129"/>
        <end position="153"/>
    </location>
</feature>
<dbReference type="PANTHER" id="PTHR22775:SF3">
    <property type="entry name" value="SORTING NEXIN-13"/>
    <property type="match status" value="1"/>
</dbReference>
<dbReference type="InterPro" id="IPR036871">
    <property type="entry name" value="PX_dom_sf"/>
</dbReference>
<feature type="compositionally biased region" description="Basic and acidic residues" evidence="1">
    <location>
        <begin position="1141"/>
        <end position="1154"/>
    </location>
</feature>
<feature type="compositionally biased region" description="Low complexity" evidence="1">
    <location>
        <begin position="422"/>
        <end position="432"/>
    </location>
</feature>
<dbReference type="InterPro" id="IPR003114">
    <property type="entry name" value="Phox_assoc"/>
</dbReference>
<feature type="domain" description="PXA" evidence="2">
    <location>
        <begin position="167"/>
        <end position="325"/>
    </location>
</feature>
<evidence type="ECO:0000313" key="3">
    <source>
        <dbReference type="EMBL" id="PWN32465.1"/>
    </source>
</evidence>
<dbReference type="EMBL" id="KZ819605">
    <property type="protein sequence ID" value="PWN32465.1"/>
    <property type="molecule type" value="Genomic_DNA"/>
</dbReference>
<reference evidence="3 4" key="1">
    <citation type="journal article" date="2018" name="Mol. Biol. Evol.">
        <title>Broad Genomic Sampling Reveals a Smut Pathogenic Ancestry of the Fungal Clade Ustilaginomycotina.</title>
        <authorList>
            <person name="Kijpornyongpan T."/>
            <person name="Mondo S.J."/>
            <person name="Barry K."/>
            <person name="Sandor L."/>
            <person name="Lee J."/>
            <person name="Lipzen A."/>
            <person name="Pangilinan J."/>
            <person name="LaButti K."/>
            <person name="Hainaut M."/>
            <person name="Henrissat B."/>
            <person name="Grigoriev I.V."/>
            <person name="Spatafora J.W."/>
            <person name="Aime M.C."/>
        </authorList>
    </citation>
    <scope>NUCLEOTIDE SEQUENCE [LARGE SCALE GENOMIC DNA]</scope>
    <source>
        <strain evidence="3 4">MCA 3882</strain>
    </source>
</reference>
<proteinExistence type="predicted"/>
<evidence type="ECO:0000313" key="4">
    <source>
        <dbReference type="Proteomes" id="UP000245771"/>
    </source>
</evidence>
<feature type="compositionally biased region" description="Low complexity" evidence="1">
    <location>
        <begin position="882"/>
        <end position="893"/>
    </location>
</feature>
<dbReference type="Proteomes" id="UP000245771">
    <property type="component" value="Unassembled WGS sequence"/>
</dbReference>
<feature type="compositionally biased region" description="Basic and acidic residues" evidence="1">
    <location>
        <begin position="8"/>
        <end position="26"/>
    </location>
</feature>
<feature type="region of interest" description="Disordered" evidence="1">
    <location>
        <begin position="1333"/>
        <end position="1353"/>
    </location>
</feature>
<keyword evidence="4" id="KW-1185">Reference proteome</keyword>
<name>A0A316VAC7_9BASI</name>
<feature type="region of interest" description="Disordered" evidence="1">
    <location>
        <begin position="1135"/>
        <end position="1200"/>
    </location>
</feature>
<feature type="compositionally biased region" description="Polar residues" evidence="1">
    <location>
        <begin position="457"/>
        <end position="468"/>
    </location>
</feature>
<dbReference type="SMART" id="SM00313">
    <property type="entry name" value="PXA"/>
    <property type="match status" value="1"/>
</dbReference>
<dbReference type="SUPFAM" id="SSF64268">
    <property type="entry name" value="PX domain"/>
    <property type="match status" value="1"/>
</dbReference>
<feature type="compositionally biased region" description="Polar residues" evidence="1">
    <location>
        <begin position="544"/>
        <end position="553"/>
    </location>
</feature>
<feature type="region of interest" description="Disordered" evidence="1">
    <location>
        <begin position="1081"/>
        <end position="1106"/>
    </location>
</feature>
<feature type="compositionally biased region" description="Low complexity" evidence="1">
    <location>
        <begin position="583"/>
        <end position="601"/>
    </location>
</feature>
<dbReference type="Pfam" id="PF02194">
    <property type="entry name" value="PXA"/>
    <property type="match status" value="1"/>
</dbReference>
<protein>
    <recommendedName>
        <fullName evidence="2">PXA domain-containing protein</fullName>
    </recommendedName>
</protein>
<feature type="region of interest" description="Disordered" evidence="1">
    <location>
        <begin position="331"/>
        <end position="443"/>
    </location>
</feature>
<feature type="compositionally biased region" description="Polar residues" evidence="1">
    <location>
        <begin position="915"/>
        <end position="936"/>
    </location>
</feature>
<evidence type="ECO:0000256" key="1">
    <source>
        <dbReference type="SAM" id="MobiDB-lite"/>
    </source>
</evidence>
<feature type="compositionally biased region" description="Polar residues" evidence="1">
    <location>
        <begin position="560"/>
        <end position="582"/>
    </location>
</feature>
<feature type="compositionally biased region" description="Polar residues" evidence="1">
    <location>
        <begin position="801"/>
        <end position="811"/>
    </location>
</feature>
<dbReference type="GeneID" id="37024586"/>
<gene>
    <name evidence="3" type="ORF">FA14DRAFT_74474</name>
</gene>
<feature type="compositionally biased region" description="Polar residues" evidence="1">
    <location>
        <begin position="380"/>
        <end position="397"/>
    </location>
</feature>
<feature type="region of interest" description="Disordered" evidence="1">
    <location>
        <begin position="761"/>
        <end position="936"/>
    </location>
</feature>
<feature type="compositionally biased region" description="Polar residues" evidence="1">
    <location>
        <begin position="28"/>
        <end position="38"/>
    </location>
</feature>
<feature type="compositionally biased region" description="Pro residues" evidence="1">
    <location>
        <begin position="853"/>
        <end position="865"/>
    </location>
</feature>
<accession>A0A316VAC7</accession>
<dbReference type="RefSeq" id="XP_025352767.1">
    <property type="nucleotide sequence ID" value="XM_025502805.1"/>
</dbReference>
<feature type="region of interest" description="Disordered" evidence="1">
    <location>
        <begin position="515"/>
        <end position="601"/>
    </location>
</feature>
<feature type="compositionally biased region" description="Polar residues" evidence="1">
    <location>
        <begin position="1168"/>
        <end position="1200"/>
    </location>
</feature>
<dbReference type="PROSITE" id="PS51207">
    <property type="entry name" value="PXA"/>
    <property type="match status" value="1"/>
</dbReference>
<feature type="region of interest" description="Disordered" evidence="1">
    <location>
        <begin position="1"/>
        <end position="38"/>
    </location>
</feature>